<evidence type="ECO:0000256" key="5">
    <source>
        <dbReference type="ARBA" id="ARBA00023136"/>
    </source>
</evidence>
<dbReference type="SMART" id="SM00369">
    <property type="entry name" value="LRR_TYP"/>
    <property type="match status" value="7"/>
</dbReference>
<evidence type="ECO:0000256" key="3">
    <source>
        <dbReference type="ARBA" id="ARBA00022729"/>
    </source>
</evidence>
<keyword evidence="2" id="KW-0433">Leucine-rich repeat</keyword>
<dbReference type="InterPro" id="IPR001611">
    <property type="entry name" value="Leu-rich_rpt"/>
</dbReference>
<evidence type="ECO:0000256" key="2">
    <source>
        <dbReference type="ARBA" id="ARBA00022614"/>
    </source>
</evidence>
<feature type="non-terminal residue" evidence="6">
    <location>
        <position position="1"/>
    </location>
</feature>
<gene>
    <name evidence="6" type="primary">GSO1_5</name>
    <name evidence="6" type="ORF">g.37578</name>
</gene>
<dbReference type="Gene3D" id="3.80.10.10">
    <property type="entry name" value="Ribonuclease Inhibitor"/>
    <property type="match status" value="2"/>
</dbReference>
<keyword evidence="3" id="KW-0732">Signal</keyword>
<dbReference type="FunFam" id="3.80.10.10:FF:000400">
    <property type="entry name" value="Nuclear pore complex protein NUP107"/>
    <property type="match status" value="1"/>
</dbReference>
<accession>A0A1D1YIV4</accession>
<proteinExistence type="predicted"/>
<dbReference type="PRINTS" id="PR00019">
    <property type="entry name" value="LEURICHRPT"/>
</dbReference>
<evidence type="ECO:0000256" key="1">
    <source>
        <dbReference type="ARBA" id="ARBA00004370"/>
    </source>
</evidence>
<dbReference type="EMBL" id="GDJX01013376">
    <property type="protein sequence ID" value="JAT54560.1"/>
    <property type="molecule type" value="Transcribed_RNA"/>
</dbReference>
<dbReference type="InterPro" id="IPR032675">
    <property type="entry name" value="LRR_dom_sf"/>
</dbReference>
<keyword evidence="5" id="KW-0472">Membrane</keyword>
<comment type="subcellular location">
    <subcellularLocation>
        <location evidence="1">Membrane</location>
    </subcellularLocation>
</comment>
<protein>
    <submittedName>
        <fullName evidence="6">LRR receptor-like serine/threonine-protein kinase GSO1</fullName>
    </submittedName>
</protein>
<keyword evidence="4" id="KW-0677">Repeat</keyword>
<reference evidence="6" key="1">
    <citation type="submission" date="2015-07" db="EMBL/GenBank/DDBJ databases">
        <title>Transcriptome Assembly of Anthurium amnicola.</title>
        <authorList>
            <person name="Suzuki J."/>
        </authorList>
    </citation>
    <scope>NUCLEOTIDE SEQUENCE</scope>
</reference>
<keyword evidence="6" id="KW-0675">Receptor</keyword>
<organism evidence="6">
    <name type="scientific">Anthurium amnicola</name>
    <dbReference type="NCBI Taxonomy" id="1678845"/>
    <lineage>
        <taxon>Eukaryota</taxon>
        <taxon>Viridiplantae</taxon>
        <taxon>Streptophyta</taxon>
        <taxon>Embryophyta</taxon>
        <taxon>Tracheophyta</taxon>
        <taxon>Spermatophyta</taxon>
        <taxon>Magnoliopsida</taxon>
        <taxon>Liliopsida</taxon>
        <taxon>Araceae</taxon>
        <taxon>Pothoideae</taxon>
        <taxon>Potheae</taxon>
        <taxon>Anthurium</taxon>
    </lineage>
</organism>
<dbReference type="GO" id="GO:0016301">
    <property type="term" value="F:kinase activity"/>
    <property type="evidence" value="ECO:0007669"/>
    <property type="project" value="UniProtKB-KW"/>
</dbReference>
<name>A0A1D1YIV4_9ARAE</name>
<keyword evidence="6" id="KW-0418">Kinase</keyword>
<dbReference type="PANTHER" id="PTHR48009:SF9">
    <property type="entry name" value="LRR RECEPTOR-LIKE SERINE_THREONINE-PROTEIN KINASE GSO1"/>
    <property type="match status" value="1"/>
</dbReference>
<dbReference type="PANTHER" id="PTHR48009">
    <property type="entry name" value="LEUCINE-RICH REPEAT (LRR) FAMILY PROTEIN"/>
    <property type="match status" value="1"/>
</dbReference>
<evidence type="ECO:0000313" key="6">
    <source>
        <dbReference type="EMBL" id="JAT54560.1"/>
    </source>
</evidence>
<sequence length="450" mass="47155">VEVSTHSHSHLPQRPTPPFFTDTAPLPLVGEGFSPFDATTMPPHTFLSFFLALSLLHPPPRAVALTAPSDVAALAAFKAAVLPSSVSPWSCLRTWNFSAADPCASPRRAFFVCGLTCDDDDDAGGVSRVTAVVLDNGGYEGSLSPAVGKLSRLVHLDLSGNAFRGPLPPSLGSLPSLRTLSLAYNAFSGQVPLALSNLRALELLDLSHNALAGPVPAVLSGLVALTRLDLSYNRLSGGLPPSLPPNLISLALRGNAIAGPIPRSTFASLRRLEVVELAANQLTGRVEGWFLRMPALQQVDLANNTLVGLSLSVAAGSSPTSGSPLVALDLGYNRIEGELPAELAGFPALTSLTLRHNRLRGAIPLQYSAGKAGNPFRRLFLDGNFLNGKVPGAFLGGADVTGSFGDNCLEGCPAAEQLCRPLQKPAEVCRDAYGLVARGTRRGRPAHPVR</sequence>
<dbReference type="GO" id="GO:0016020">
    <property type="term" value="C:membrane"/>
    <property type="evidence" value="ECO:0007669"/>
    <property type="project" value="UniProtKB-SubCell"/>
</dbReference>
<evidence type="ECO:0000256" key="4">
    <source>
        <dbReference type="ARBA" id="ARBA00022737"/>
    </source>
</evidence>
<dbReference type="InterPro" id="IPR053213">
    <property type="entry name" value="RLP29"/>
</dbReference>
<dbReference type="AlphaFoldDB" id="A0A1D1YIV4"/>
<dbReference type="SUPFAM" id="SSF52058">
    <property type="entry name" value="L domain-like"/>
    <property type="match status" value="1"/>
</dbReference>
<dbReference type="Pfam" id="PF13855">
    <property type="entry name" value="LRR_8"/>
    <property type="match status" value="2"/>
</dbReference>
<keyword evidence="6" id="KW-0808">Transferase</keyword>
<dbReference type="Pfam" id="PF00560">
    <property type="entry name" value="LRR_1"/>
    <property type="match status" value="1"/>
</dbReference>
<dbReference type="InterPro" id="IPR003591">
    <property type="entry name" value="Leu-rich_rpt_typical-subtyp"/>
</dbReference>